<name>A0AAU3HST3_9ACTN</name>
<protein>
    <submittedName>
        <fullName evidence="1">Uncharacterized protein</fullName>
    </submittedName>
</protein>
<dbReference type="AlphaFoldDB" id="A0AAU3HST3"/>
<organism evidence="1">
    <name type="scientific">Streptomyces sp. NBC_01393</name>
    <dbReference type="NCBI Taxonomy" id="2903851"/>
    <lineage>
        <taxon>Bacteria</taxon>
        <taxon>Bacillati</taxon>
        <taxon>Actinomycetota</taxon>
        <taxon>Actinomycetes</taxon>
        <taxon>Kitasatosporales</taxon>
        <taxon>Streptomycetaceae</taxon>
        <taxon>Streptomyces</taxon>
    </lineage>
</organism>
<gene>
    <name evidence="1" type="ORF">OG699_08485</name>
</gene>
<reference evidence="1" key="1">
    <citation type="submission" date="2022-10" db="EMBL/GenBank/DDBJ databases">
        <title>The complete genomes of actinobacterial strains from the NBC collection.</title>
        <authorList>
            <person name="Joergensen T.S."/>
            <person name="Alvarez Arevalo M."/>
            <person name="Sterndorff E.B."/>
            <person name="Faurdal D."/>
            <person name="Vuksanovic O."/>
            <person name="Mourched A.-S."/>
            <person name="Charusanti P."/>
            <person name="Shaw S."/>
            <person name="Blin K."/>
            <person name="Weber T."/>
        </authorList>
    </citation>
    <scope>NUCLEOTIDE SEQUENCE</scope>
    <source>
        <strain evidence="1">NBC_01393</strain>
    </source>
</reference>
<dbReference type="EMBL" id="CP109546">
    <property type="protein sequence ID" value="WTZ08015.1"/>
    <property type="molecule type" value="Genomic_DNA"/>
</dbReference>
<accession>A0AAU3HST3</accession>
<sequence length="44" mass="4748">MNSRDEVGRFVADREVLMSGDGSLRVVAFTHHDGVLFVATVGIS</sequence>
<evidence type="ECO:0000313" key="1">
    <source>
        <dbReference type="EMBL" id="WTZ08015.1"/>
    </source>
</evidence>
<proteinExistence type="predicted"/>